<dbReference type="Pfam" id="PF00672">
    <property type="entry name" value="HAMP"/>
    <property type="match status" value="1"/>
</dbReference>
<dbReference type="Pfam" id="PF00015">
    <property type="entry name" value="MCPsignal"/>
    <property type="match status" value="1"/>
</dbReference>
<evidence type="ECO:0000313" key="11">
    <source>
        <dbReference type="Proteomes" id="UP000528322"/>
    </source>
</evidence>
<evidence type="ECO:0000256" key="6">
    <source>
        <dbReference type="SAM" id="Phobius"/>
    </source>
</evidence>
<name>A0A7W7Y306_9BACT</name>
<dbReference type="SMART" id="SM00283">
    <property type="entry name" value="MA"/>
    <property type="match status" value="1"/>
</dbReference>
<dbReference type="PROSITE" id="PS50111">
    <property type="entry name" value="CHEMOTAXIS_TRANSDUC_2"/>
    <property type="match status" value="1"/>
</dbReference>
<dbReference type="AlphaFoldDB" id="A0A7W7Y306"/>
<keyword evidence="2" id="KW-1003">Cell membrane</keyword>
<comment type="caution">
    <text evidence="10">The sequence shown here is derived from an EMBL/GenBank/DDBJ whole genome shotgun (WGS) entry which is preliminary data.</text>
</comment>
<dbReference type="CDD" id="cd06225">
    <property type="entry name" value="HAMP"/>
    <property type="match status" value="1"/>
</dbReference>
<dbReference type="GO" id="GO:0006935">
    <property type="term" value="P:chemotaxis"/>
    <property type="evidence" value="ECO:0007669"/>
    <property type="project" value="UniProtKB-ARBA"/>
</dbReference>
<dbReference type="Proteomes" id="UP000528322">
    <property type="component" value="Unassembled WGS sequence"/>
</dbReference>
<evidence type="ECO:0000256" key="2">
    <source>
        <dbReference type="ARBA" id="ARBA00022519"/>
    </source>
</evidence>
<evidence type="ECO:0000256" key="1">
    <source>
        <dbReference type="ARBA" id="ARBA00004429"/>
    </source>
</evidence>
<keyword evidence="6" id="KW-0812">Transmembrane</keyword>
<keyword evidence="11" id="KW-1185">Reference proteome</keyword>
<sequence length="664" mass="72460">MQSLTLGRKILGSILAIGLLAMGGTFWYLERLGSQVEESVLADRSNFLQQSLQEQLTTKDDVGLTNALTIASSRDVVQALTTGDRQLAIDAMEGITGNLRDYSHYQNMRVHIHTADAKAFLRSWNPDHYGGDLQDFRHTINEVRRTQQPVVAFEVGRAGMTHRALAPVFDGGDYVGSLEIIQGMNSVAEALAENNRHMMMFMDADLLDIGTYMQSNPRVGELVLAQAEYNSDFMDDFERLGGESLIGSEYKSGRQFFFTHAPVLDYQGNVVGHFVVGEPLRAVMAAVDASQAIIRVSQAIVGGLIVVFLVVMGLMLHRMVISKMNNLCSMVEDISTGNGDLTKRLEVTSRDEIGVLSQHFNVFVDKIHDIVFDVKTSAYSVASGTAQLSATTEQFSATFNEQAAQVSGVASALEEMDASSLEVKNNVELSQDKSRHAMSQTRQGQDMLASAVASIGAIQQQTDRLSTDIQSLTEMTGEITQVLEVINDISEQTNLLALNAAIEAARAGDAGRGFAVVADEVRKLAEKTQESVGDIEQIINNVKQQANSISSGMKSTESKVLEGSQAMERTDETFVHIVSAVEDIVESNEAIASAVEQQYQAIRDISSNVQMIASGVEESSSVVSEVAHTVTDLQTQAESLQLLTDRFVINEKQVDQQLLLSRQQ</sequence>
<feature type="domain" description="HAMP" evidence="9">
    <location>
        <begin position="318"/>
        <end position="372"/>
    </location>
</feature>
<evidence type="ECO:0000259" key="7">
    <source>
        <dbReference type="PROSITE" id="PS50111"/>
    </source>
</evidence>
<dbReference type="InterPro" id="IPR029150">
    <property type="entry name" value="dCache_3"/>
</dbReference>
<dbReference type="GO" id="GO:0007165">
    <property type="term" value="P:signal transduction"/>
    <property type="evidence" value="ECO:0007669"/>
    <property type="project" value="UniProtKB-KW"/>
</dbReference>
<feature type="transmembrane region" description="Helical" evidence="6">
    <location>
        <begin position="12"/>
        <end position="29"/>
    </location>
</feature>
<dbReference type="InterPro" id="IPR000727">
    <property type="entry name" value="T_SNARE_dom"/>
</dbReference>
<dbReference type="CDD" id="cd11386">
    <property type="entry name" value="MCP_signal"/>
    <property type="match status" value="1"/>
</dbReference>
<dbReference type="PROSITE" id="PS50885">
    <property type="entry name" value="HAMP"/>
    <property type="match status" value="1"/>
</dbReference>
<feature type="transmembrane region" description="Helical" evidence="6">
    <location>
        <begin position="296"/>
        <end position="316"/>
    </location>
</feature>
<evidence type="ECO:0000256" key="5">
    <source>
        <dbReference type="PROSITE-ProRule" id="PRU00284"/>
    </source>
</evidence>
<comment type="subcellular location">
    <subcellularLocation>
        <location evidence="1">Cell inner membrane</location>
        <topology evidence="1">Multi-pass membrane protein</topology>
    </subcellularLocation>
</comment>
<reference evidence="10 11" key="1">
    <citation type="submission" date="2020-08" db="EMBL/GenBank/DDBJ databases">
        <title>Genomic Encyclopedia of Type Strains, Phase IV (KMG-IV): sequencing the most valuable type-strain genomes for metagenomic binning, comparative biology and taxonomic classification.</title>
        <authorList>
            <person name="Goeker M."/>
        </authorList>
    </citation>
    <scope>NUCLEOTIDE SEQUENCE [LARGE SCALE GENOMIC DNA]</scope>
    <source>
        <strain evidence="10 11">DSM 22071</strain>
    </source>
</reference>
<dbReference type="InterPro" id="IPR003660">
    <property type="entry name" value="HAMP_dom"/>
</dbReference>
<dbReference type="Gene3D" id="3.30.450.20">
    <property type="entry name" value="PAS domain"/>
    <property type="match status" value="1"/>
</dbReference>
<keyword evidence="3 5" id="KW-0807">Transducer</keyword>
<dbReference type="RefSeq" id="WP_183729142.1">
    <property type="nucleotide sequence ID" value="NZ_JACHID010000002.1"/>
</dbReference>
<dbReference type="Gene3D" id="1.10.287.950">
    <property type="entry name" value="Methyl-accepting chemotaxis protein"/>
    <property type="match status" value="1"/>
</dbReference>
<dbReference type="GO" id="GO:0005886">
    <property type="term" value="C:plasma membrane"/>
    <property type="evidence" value="ECO:0007669"/>
    <property type="project" value="UniProtKB-SubCell"/>
</dbReference>
<comment type="similarity">
    <text evidence="4">Belongs to the methyl-accepting chemotaxis (MCP) protein family.</text>
</comment>
<evidence type="ECO:0000256" key="3">
    <source>
        <dbReference type="ARBA" id="ARBA00023224"/>
    </source>
</evidence>
<keyword evidence="6" id="KW-1133">Transmembrane helix</keyword>
<proteinExistence type="inferred from homology"/>
<organism evidence="10 11">
    <name type="scientific">Desulfurispira natronophila</name>
    <dbReference type="NCBI Taxonomy" id="682562"/>
    <lineage>
        <taxon>Bacteria</taxon>
        <taxon>Pseudomonadati</taxon>
        <taxon>Chrysiogenota</taxon>
        <taxon>Chrysiogenia</taxon>
        <taxon>Chrysiogenales</taxon>
        <taxon>Chrysiogenaceae</taxon>
        <taxon>Desulfurispira</taxon>
    </lineage>
</organism>
<gene>
    <name evidence="10" type="ORF">HNR37_000400</name>
</gene>
<evidence type="ECO:0000313" key="10">
    <source>
        <dbReference type="EMBL" id="MBB5021094.1"/>
    </source>
</evidence>
<keyword evidence="2" id="KW-0997">Cell inner membrane</keyword>
<accession>A0A7W7Y306</accession>
<dbReference type="SUPFAM" id="SSF58104">
    <property type="entry name" value="Methyl-accepting chemotaxis protein (MCP) signaling domain"/>
    <property type="match status" value="1"/>
</dbReference>
<dbReference type="PANTHER" id="PTHR32089">
    <property type="entry name" value="METHYL-ACCEPTING CHEMOTAXIS PROTEIN MCPB"/>
    <property type="match status" value="1"/>
</dbReference>
<feature type="domain" description="Methyl-accepting transducer" evidence="7">
    <location>
        <begin position="377"/>
        <end position="613"/>
    </location>
</feature>
<dbReference type="SUPFAM" id="SSF103190">
    <property type="entry name" value="Sensory domain-like"/>
    <property type="match status" value="1"/>
</dbReference>
<dbReference type="PANTHER" id="PTHR32089:SF112">
    <property type="entry name" value="LYSOZYME-LIKE PROTEIN-RELATED"/>
    <property type="match status" value="1"/>
</dbReference>
<dbReference type="Pfam" id="PF14827">
    <property type="entry name" value="dCache_3"/>
    <property type="match status" value="1"/>
</dbReference>
<keyword evidence="6" id="KW-0472">Membrane</keyword>
<evidence type="ECO:0000259" key="8">
    <source>
        <dbReference type="PROSITE" id="PS50192"/>
    </source>
</evidence>
<protein>
    <submittedName>
        <fullName evidence="10">Methyl-accepting chemotaxis protein</fullName>
    </submittedName>
</protein>
<evidence type="ECO:0000259" key="9">
    <source>
        <dbReference type="PROSITE" id="PS50885"/>
    </source>
</evidence>
<dbReference type="PROSITE" id="PS50192">
    <property type="entry name" value="T_SNARE"/>
    <property type="match status" value="1"/>
</dbReference>
<feature type="domain" description="T-SNARE coiled-coil homology" evidence="8">
    <location>
        <begin position="564"/>
        <end position="626"/>
    </location>
</feature>
<evidence type="ECO:0000256" key="4">
    <source>
        <dbReference type="ARBA" id="ARBA00029447"/>
    </source>
</evidence>
<dbReference type="EMBL" id="JACHID010000002">
    <property type="protein sequence ID" value="MBB5021094.1"/>
    <property type="molecule type" value="Genomic_DNA"/>
</dbReference>
<dbReference type="InterPro" id="IPR029151">
    <property type="entry name" value="Sensor-like_sf"/>
</dbReference>
<dbReference type="FunFam" id="1.10.287.950:FF:000001">
    <property type="entry name" value="Methyl-accepting chemotaxis sensory transducer"/>
    <property type="match status" value="1"/>
</dbReference>
<dbReference type="SMART" id="SM00304">
    <property type="entry name" value="HAMP"/>
    <property type="match status" value="1"/>
</dbReference>
<dbReference type="InterPro" id="IPR004089">
    <property type="entry name" value="MCPsignal_dom"/>
</dbReference>